<evidence type="ECO:0000313" key="3">
    <source>
        <dbReference type="Proteomes" id="UP000061587"/>
    </source>
</evidence>
<dbReference type="Pfam" id="PF04230">
    <property type="entry name" value="PS_pyruv_trans"/>
    <property type="match status" value="1"/>
</dbReference>
<sequence length="372" mass="43292">MRNAMKIGIITLKSHTNYGWILQAYALQMFLTRMGHNVNIIEEYPRLFSYRYVYWFVKRIVLKIWKNRQLPLFLEEDLKKCSIKPQQFIDENLAICKIKSFSTLKENDYDAFVVGSDQIWRPRYFSGNISDAFLGFSKSWNVKRIAYAPSFGTSDWEYSEKQEATCRELIRQFDAVLVREISGVDLCRKYFGVQACHVVDPTLLLMQEDYTALYKKANTIKSAGTLLTYILDETPQKYAIVKTLATEMSLVPFRVNSAIFDYSKSLDERRQPSLETWLRGFADSEFVVTDSFHACVFSIIFHKQFVVIGNKARGLSRIQSLLKKMGLEDRLLSSAWKGCIAELVEIDYKQVDDILDKWRNESIDLLQHALND</sequence>
<dbReference type="EMBL" id="CP013020">
    <property type="protein sequence ID" value="ALK86112.1"/>
    <property type="molecule type" value="Genomic_DNA"/>
</dbReference>
<dbReference type="PATRIC" id="fig|821.40.peg.4272"/>
<reference evidence="3" key="1">
    <citation type="submission" date="2015-10" db="EMBL/GenBank/DDBJ databases">
        <title>Extensive mobilome-driven genome diversification in gut-associated Bacteroides vulgatus mpk.</title>
        <authorList>
            <person name="Beier S."/>
            <person name="Lange A."/>
            <person name="Huson D.H."/>
            <person name="Frick J.-S."/>
            <person name="Autenrieth I.B."/>
        </authorList>
    </citation>
    <scope>NUCLEOTIDE SEQUENCE [LARGE SCALE GENOMIC DNA]</scope>
    <source>
        <strain evidence="3">mpk</strain>
    </source>
</reference>
<dbReference type="AlphaFoldDB" id="A0A0P0M4T9"/>
<gene>
    <name evidence="2" type="ORF">BvMPK_3551</name>
</gene>
<name>A0A0P0M4T9_PHOVU</name>
<organism evidence="2 3">
    <name type="scientific">Phocaeicola vulgatus</name>
    <name type="common">Bacteroides vulgatus</name>
    <dbReference type="NCBI Taxonomy" id="821"/>
    <lineage>
        <taxon>Bacteria</taxon>
        <taxon>Pseudomonadati</taxon>
        <taxon>Bacteroidota</taxon>
        <taxon>Bacteroidia</taxon>
        <taxon>Bacteroidales</taxon>
        <taxon>Bacteroidaceae</taxon>
        <taxon>Phocaeicola</taxon>
    </lineage>
</organism>
<protein>
    <recommendedName>
        <fullName evidence="1">Polysaccharide pyruvyl transferase domain-containing protein</fullName>
    </recommendedName>
</protein>
<evidence type="ECO:0000313" key="2">
    <source>
        <dbReference type="EMBL" id="ALK86112.1"/>
    </source>
</evidence>
<dbReference type="Proteomes" id="UP000061587">
    <property type="component" value="Chromosome"/>
</dbReference>
<evidence type="ECO:0000259" key="1">
    <source>
        <dbReference type="Pfam" id="PF04230"/>
    </source>
</evidence>
<feature type="domain" description="Polysaccharide pyruvyl transferase" evidence="1">
    <location>
        <begin position="17"/>
        <end position="310"/>
    </location>
</feature>
<reference evidence="2 3" key="2">
    <citation type="journal article" date="2016" name="Genome Biol. Evol.">
        <title>Extensive mobilome-driven genome diversification in mouse gut-associated Bacteroides vulgatus mpk.</title>
        <authorList>
            <person name="Lange A."/>
            <person name="Beier S."/>
            <person name="Steimle A."/>
            <person name="Autenrieth I.B."/>
            <person name="Huson D.H."/>
            <person name="Frick J.S."/>
        </authorList>
    </citation>
    <scope>NUCLEOTIDE SEQUENCE [LARGE SCALE GENOMIC DNA]</scope>
    <source>
        <strain evidence="3">mpk</strain>
    </source>
</reference>
<accession>A0A0P0M4T9</accession>
<proteinExistence type="predicted"/>
<dbReference type="InterPro" id="IPR007345">
    <property type="entry name" value="Polysacch_pyruvyl_Trfase"/>
</dbReference>